<proteinExistence type="predicted"/>
<reference evidence="1" key="1">
    <citation type="journal article" date="2014" name="Front. Microbiol.">
        <title>High frequency of phylogenetically diverse reductive dehalogenase-homologous genes in deep subseafloor sedimentary metagenomes.</title>
        <authorList>
            <person name="Kawai M."/>
            <person name="Futagami T."/>
            <person name="Toyoda A."/>
            <person name="Takaki Y."/>
            <person name="Nishi S."/>
            <person name="Hori S."/>
            <person name="Arai W."/>
            <person name="Tsubouchi T."/>
            <person name="Morono Y."/>
            <person name="Uchiyama I."/>
            <person name="Ito T."/>
            <person name="Fujiyama A."/>
            <person name="Inagaki F."/>
            <person name="Takami H."/>
        </authorList>
    </citation>
    <scope>NUCLEOTIDE SEQUENCE</scope>
    <source>
        <strain evidence="1">Expedition CK06-06</strain>
    </source>
</reference>
<evidence type="ECO:0000313" key="1">
    <source>
        <dbReference type="EMBL" id="GAH12158.1"/>
    </source>
</evidence>
<organism evidence="1">
    <name type="scientific">marine sediment metagenome</name>
    <dbReference type="NCBI Taxonomy" id="412755"/>
    <lineage>
        <taxon>unclassified sequences</taxon>
        <taxon>metagenomes</taxon>
        <taxon>ecological metagenomes</taxon>
    </lineage>
</organism>
<name>X1EU50_9ZZZZ</name>
<gene>
    <name evidence="1" type="ORF">S01H4_52372</name>
</gene>
<feature type="non-terminal residue" evidence="1">
    <location>
        <position position="1"/>
    </location>
</feature>
<comment type="caution">
    <text evidence="1">The sequence shown here is derived from an EMBL/GenBank/DDBJ whole genome shotgun (WGS) entry which is preliminary data.</text>
</comment>
<dbReference type="AlphaFoldDB" id="X1EU50"/>
<protein>
    <submittedName>
        <fullName evidence="1">Uncharacterized protein</fullName>
    </submittedName>
</protein>
<dbReference type="EMBL" id="BART01029914">
    <property type="protein sequence ID" value="GAH12158.1"/>
    <property type="molecule type" value="Genomic_DNA"/>
</dbReference>
<accession>X1EU50</accession>
<sequence length="44" mass="4871">LIDQVAFDQLDRIAGWEQILPKPGAQIVQHANLITPLGESLDDM</sequence>